<sequence length="808" mass="90968">MAKLLETILYIRYFRLVQNIYLFKGSQTKILQQIKLFDKATLRMVDSLLHLKLIFENNGQFPTTITTDKTMADLREVLAANKIILPNQVFANSKETFLVKEGEALVKVSDYLPGGGDLYIKAISTPGDDQKYNPTAKPLDYFNPTQPDAKPSGPKLPDVPISIPSSVGGTADDTPSTIKYEEFQVLLTTGAFLHGRIIADSGFKLSPEAFFENPFAERLQYQSWWSAHTQESTISVETLHSLMSFNASKEGITEISLGIKVPNVLASANQAKFSESSTSANSSETFWSVASYRFPCIQVFLSHFRNKITENADTFFKNKELNMPLISQFFNKFGHIVPTSMTFGGKLFNYEQTVITEEELIKSSMSQIKSSNEAKVKGVVIEAQANSLRKDSSASAMSSTSAFTKCSKIGGTQSAIHPADWIQTISKVNNWRVISIDQFEPTYTLLSDKNLVRSIKRILDLDLADQAVRSRIKQTNEHRTYLRMYTAYQEIAKQLKREAARSIVCLFQNKSPYTYKKTMTENIHGIYDRLADKYIKQDASFYSNKFSPSEIKSGDTCIFMEESEGIWTGCQTMWTYQNVANPSSTIIFDFERSYYGNAKMNIIIGETTTAVQLNQSLSNGIDNMAGEYVLQSHNSGSSFFTININPKDLYHGSTDIEITSDYNFNWKYIQGSKVVIIEKCSVNFPSSLPANYNKVKYYDLLLSGKIPDSQKNDVFNFQWFLADDGKKWLCVTVEDSQLSSPNCESLEVCPAAFNFAENDVAQFKFSTKSLTGPVEPDYANQFFGIFGWRPGTQAKPVETVTRTFLILE</sequence>
<protein>
    <recommendedName>
        <fullName evidence="1">MACPF domain-containing protein</fullName>
    </recommendedName>
</protein>
<reference evidence="2" key="1">
    <citation type="submission" date="2019-06" db="EMBL/GenBank/DDBJ databases">
        <authorList>
            <person name="Zheng W."/>
        </authorList>
    </citation>
    <scope>NUCLEOTIDE SEQUENCE</scope>
    <source>
        <strain evidence="2">QDHG01</strain>
    </source>
</reference>
<proteinExistence type="predicted"/>
<dbReference type="InterPro" id="IPR020864">
    <property type="entry name" value="MACPF"/>
</dbReference>
<evidence type="ECO:0000313" key="2">
    <source>
        <dbReference type="EMBL" id="TNV84263.1"/>
    </source>
</evidence>
<dbReference type="EMBL" id="RRYP01002957">
    <property type="protein sequence ID" value="TNV84263.1"/>
    <property type="molecule type" value="Genomic_DNA"/>
</dbReference>
<keyword evidence="3" id="KW-1185">Reference proteome</keyword>
<dbReference type="AlphaFoldDB" id="A0A8J8NZ16"/>
<feature type="domain" description="MACPF" evidence="1">
    <location>
        <begin position="271"/>
        <end position="454"/>
    </location>
</feature>
<dbReference type="Pfam" id="PF01823">
    <property type="entry name" value="MACPF"/>
    <property type="match status" value="1"/>
</dbReference>
<organism evidence="2 3">
    <name type="scientific">Halteria grandinella</name>
    <dbReference type="NCBI Taxonomy" id="5974"/>
    <lineage>
        <taxon>Eukaryota</taxon>
        <taxon>Sar</taxon>
        <taxon>Alveolata</taxon>
        <taxon>Ciliophora</taxon>
        <taxon>Intramacronucleata</taxon>
        <taxon>Spirotrichea</taxon>
        <taxon>Stichotrichia</taxon>
        <taxon>Sporadotrichida</taxon>
        <taxon>Halteriidae</taxon>
        <taxon>Halteria</taxon>
    </lineage>
</organism>
<dbReference type="Proteomes" id="UP000785679">
    <property type="component" value="Unassembled WGS sequence"/>
</dbReference>
<evidence type="ECO:0000259" key="1">
    <source>
        <dbReference type="Pfam" id="PF01823"/>
    </source>
</evidence>
<gene>
    <name evidence="2" type="ORF">FGO68_gene16503</name>
</gene>
<evidence type="ECO:0000313" key="3">
    <source>
        <dbReference type="Proteomes" id="UP000785679"/>
    </source>
</evidence>
<name>A0A8J8NZ16_HALGN</name>
<accession>A0A8J8NZ16</accession>
<comment type="caution">
    <text evidence="2">The sequence shown here is derived from an EMBL/GenBank/DDBJ whole genome shotgun (WGS) entry which is preliminary data.</text>
</comment>